<name>A0A939KR85_9PROT</name>
<proteinExistence type="predicted"/>
<protein>
    <submittedName>
        <fullName evidence="3">DMT family transporter</fullName>
    </submittedName>
</protein>
<dbReference type="Proteomes" id="UP000664073">
    <property type="component" value="Unassembled WGS sequence"/>
</dbReference>
<feature type="transmembrane region" description="Helical" evidence="1">
    <location>
        <begin position="262"/>
        <end position="284"/>
    </location>
</feature>
<feature type="transmembrane region" description="Helical" evidence="1">
    <location>
        <begin position="52"/>
        <end position="68"/>
    </location>
</feature>
<feature type="transmembrane region" description="Helical" evidence="1">
    <location>
        <begin position="104"/>
        <end position="124"/>
    </location>
</feature>
<dbReference type="AlphaFoldDB" id="A0A939KR85"/>
<evidence type="ECO:0000259" key="2">
    <source>
        <dbReference type="Pfam" id="PF00892"/>
    </source>
</evidence>
<feature type="transmembrane region" description="Helical" evidence="1">
    <location>
        <begin position="136"/>
        <end position="155"/>
    </location>
</feature>
<dbReference type="InterPro" id="IPR000620">
    <property type="entry name" value="EamA_dom"/>
</dbReference>
<dbReference type="SUPFAM" id="SSF103481">
    <property type="entry name" value="Multidrug resistance efflux transporter EmrE"/>
    <property type="match status" value="1"/>
</dbReference>
<accession>A0A939KR85</accession>
<dbReference type="InterPro" id="IPR037185">
    <property type="entry name" value="EmrE-like"/>
</dbReference>
<sequence length="326" mass="34366">MNTHDVATPRLGTRQLGEGIACGMGAGALWGVIFLAPELIGPFTPMELASGRYLFYGLFALVLIAPRWGRISRHIAQADWWRLGWLSLAGNTAYYVLLCSAVRYGGVAMTSLVTGFLPVVVACIGSRGGHISLTRLLPGMALCVAGAACIAWQAMAIPASAMAPAPLGGLACALAALLCWAGFAVGNARAMALLDQIGPMDWSLLMGLVTAAQALVLAPVAFGLDRVAHSAPLWWRFGLVCAGVAVLASIGGTALWNRMSQLLPLTLAGHMVLFETLFALLYGFVWEQRLPTVLESLAFCCVMLSLLACVRAHGTRDHAAGQGDLF</sequence>
<comment type="caution">
    <text evidence="3">The sequence shown here is derived from an EMBL/GenBank/DDBJ whole genome shotgun (WGS) entry which is preliminary data.</text>
</comment>
<dbReference type="EMBL" id="JAFVMH010000002">
    <property type="protein sequence ID" value="MBO1324716.1"/>
    <property type="molecule type" value="Genomic_DNA"/>
</dbReference>
<keyword evidence="4" id="KW-1185">Reference proteome</keyword>
<feature type="transmembrane region" description="Helical" evidence="1">
    <location>
        <begin position="20"/>
        <end position="40"/>
    </location>
</feature>
<keyword evidence="1" id="KW-0472">Membrane</keyword>
<evidence type="ECO:0000313" key="3">
    <source>
        <dbReference type="EMBL" id="MBO1324716.1"/>
    </source>
</evidence>
<dbReference type="GO" id="GO:0016020">
    <property type="term" value="C:membrane"/>
    <property type="evidence" value="ECO:0007669"/>
    <property type="project" value="InterPro"/>
</dbReference>
<gene>
    <name evidence="3" type="ORF">J2D77_06065</name>
</gene>
<keyword evidence="1" id="KW-1133">Transmembrane helix</keyword>
<feature type="transmembrane region" description="Helical" evidence="1">
    <location>
        <begin position="80"/>
        <end position="98"/>
    </location>
</feature>
<dbReference type="RefSeq" id="WP_207845384.1">
    <property type="nucleotide sequence ID" value="NZ_JAFVMH010000002.1"/>
</dbReference>
<keyword evidence="1" id="KW-0812">Transmembrane</keyword>
<feature type="transmembrane region" description="Helical" evidence="1">
    <location>
        <begin position="167"/>
        <end position="190"/>
    </location>
</feature>
<feature type="transmembrane region" description="Helical" evidence="1">
    <location>
        <begin position="234"/>
        <end position="255"/>
    </location>
</feature>
<evidence type="ECO:0000256" key="1">
    <source>
        <dbReference type="SAM" id="Phobius"/>
    </source>
</evidence>
<reference evidence="3" key="1">
    <citation type="submission" date="2021-03" db="EMBL/GenBank/DDBJ databases">
        <title>The complete genome sequence of Acetobacter sp. TBRC 12339.</title>
        <authorList>
            <person name="Charoenyingcharoen P."/>
            <person name="Yukphan P."/>
        </authorList>
    </citation>
    <scope>NUCLEOTIDE SEQUENCE</scope>
    <source>
        <strain evidence="3">TBRC 12339</strain>
    </source>
</reference>
<feature type="domain" description="EamA" evidence="2">
    <location>
        <begin position="19"/>
        <end position="150"/>
    </location>
</feature>
<feature type="transmembrane region" description="Helical" evidence="1">
    <location>
        <begin position="202"/>
        <end position="222"/>
    </location>
</feature>
<organism evidence="3 4">
    <name type="scientific">Acetobacter garciniae</name>
    <dbReference type="NCBI Taxonomy" id="2817435"/>
    <lineage>
        <taxon>Bacteria</taxon>
        <taxon>Pseudomonadati</taxon>
        <taxon>Pseudomonadota</taxon>
        <taxon>Alphaproteobacteria</taxon>
        <taxon>Acetobacterales</taxon>
        <taxon>Acetobacteraceae</taxon>
        <taxon>Acetobacter</taxon>
    </lineage>
</organism>
<evidence type="ECO:0000313" key="4">
    <source>
        <dbReference type="Proteomes" id="UP000664073"/>
    </source>
</evidence>
<feature type="transmembrane region" description="Helical" evidence="1">
    <location>
        <begin position="290"/>
        <end position="310"/>
    </location>
</feature>
<dbReference type="Pfam" id="PF00892">
    <property type="entry name" value="EamA"/>
    <property type="match status" value="1"/>
</dbReference>